<evidence type="ECO:0000313" key="3">
    <source>
        <dbReference type="Ensembl" id="ENSSDUP00000020580.1"/>
    </source>
</evidence>
<feature type="region of interest" description="Disordered" evidence="1">
    <location>
        <begin position="159"/>
        <end position="183"/>
    </location>
</feature>
<dbReference type="GO" id="GO:0005773">
    <property type="term" value="C:vacuole"/>
    <property type="evidence" value="ECO:0007669"/>
    <property type="project" value="UniProtKB-ARBA"/>
</dbReference>
<dbReference type="GO" id="GO:0005096">
    <property type="term" value="F:GTPase activator activity"/>
    <property type="evidence" value="ECO:0007669"/>
    <property type="project" value="TreeGrafter"/>
</dbReference>
<protein>
    <submittedName>
        <fullName evidence="3">TBC1 domain family member 12-like</fullName>
    </submittedName>
</protein>
<dbReference type="Ensembl" id="ENSSDUT00000020956.1">
    <property type="protein sequence ID" value="ENSSDUP00000020580.1"/>
    <property type="gene ID" value="ENSSDUG00000014984.1"/>
</dbReference>
<dbReference type="InterPro" id="IPR050302">
    <property type="entry name" value="Rab_GAP_TBC_domain"/>
</dbReference>
<feature type="region of interest" description="Disordered" evidence="1">
    <location>
        <begin position="274"/>
        <end position="344"/>
    </location>
</feature>
<dbReference type="FunFam" id="1.10.8.270:FF:000008">
    <property type="entry name" value="Putative TBC1 domain family member 14"/>
    <property type="match status" value="1"/>
</dbReference>
<dbReference type="AlphaFoldDB" id="A0A3B4US12"/>
<accession>A0A3B4US12</accession>
<name>A0A3B4US12_SERDU</name>
<dbReference type="InterPro" id="IPR000195">
    <property type="entry name" value="Rab-GAP-TBC_dom"/>
</dbReference>
<dbReference type="GO" id="GO:0016192">
    <property type="term" value="P:vesicle-mediated transport"/>
    <property type="evidence" value="ECO:0007669"/>
    <property type="project" value="UniProtKB-ARBA"/>
</dbReference>
<dbReference type="OMA" id="NTFECGR"/>
<reference evidence="3" key="1">
    <citation type="submission" date="2025-08" db="UniProtKB">
        <authorList>
            <consortium name="Ensembl"/>
        </authorList>
    </citation>
    <scope>IDENTIFICATION</scope>
</reference>
<dbReference type="FunFam" id="1.10.472.80:FF:000006">
    <property type="entry name" value="TBC1 domain family member 14"/>
    <property type="match status" value="1"/>
</dbReference>
<feature type="region of interest" description="Disordered" evidence="1">
    <location>
        <begin position="66"/>
        <end position="100"/>
    </location>
</feature>
<dbReference type="Gene3D" id="1.10.472.80">
    <property type="entry name" value="Ypt/Rab-GAP domain of gyp1p, domain 3"/>
    <property type="match status" value="1"/>
</dbReference>
<dbReference type="InterPro" id="IPR035969">
    <property type="entry name" value="Rab-GAP_TBC_sf"/>
</dbReference>
<feature type="compositionally biased region" description="Basic and acidic residues" evidence="1">
    <location>
        <begin position="30"/>
        <end position="39"/>
    </location>
</feature>
<dbReference type="PANTHER" id="PTHR47219">
    <property type="entry name" value="RAB GTPASE-ACTIVATING PROTEIN 1-LIKE"/>
    <property type="match status" value="1"/>
</dbReference>
<dbReference type="PROSITE" id="PS50086">
    <property type="entry name" value="TBC_RABGAP"/>
    <property type="match status" value="1"/>
</dbReference>
<keyword evidence="4" id="KW-1185">Reference proteome</keyword>
<feature type="compositionally biased region" description="Polar residues" evidence="1">
    <location>
        <begin position="7"/>
        <end position="19"/>
    </location>
</feature>
<dbReference type="SMART" id="SM00164">
    <property type="entry name" value="TBC"/>
    <property type="match status" value="1"/>
</dbReference>
<dbReference type="Gene3D" id="1.10.8.270">
    <property type="entry name" value="putative rabgap domain of human tbc1 domain family member 14 like domains"/>
    <property type="match status" value="1"/>
</dbReference>
<feature type="compositionally biased region" description="Polar residues" evidence="1">
    <location>
        <begin position="162"/>
        <end position="182"/>
    </location>
</feature>
<dbReference type="GO" id="GO:0031267">
    <property type="term" value="F:small GTPase binding"/>
    <property type="evidence" value="ECO:0007669"/>
    <property type="project" value="TreeGrafter"/>
</dbReference>
<sequence>MERNDDSSPSATVTNTDESSPCHHHHHHHEPVSHADVITRGHTPRPGVQCVKCSADWKENLVTCSHHSGSDCGQRGPIRSSSDVKETGDDQGAGSYTINDVTNTSYTDRFRPNVETNSWCPDSVASCTEGSMVNPHHWLEGLCGDGSTRGTDHHLDIPAPSVRSSKASQVNVNPVTSTSDSGSLEGDVTFDLLKVNSDDEAFITELPPGPPTTAPRSRNTFECGRRQSAPGDLVQDNCGGSESELQSRMPGIIEYLSSRRQQSVSHSVAGWKLFGKVPPRQSPSKQARTIQQEFEARSSPSHHAARQQSRRKVEFEPLSTTALILEDRPPNLPAKSAEETQRHRQQYEQMVAGAKRRELKEAQRRQQQMKERFRQEEEISNATMVWNQHILPHWDAMRSSRRAQDLWWGGLPSSIRGRVWCLAISNELNITAELYEIFLSRVKEKWIVTKTETDDTASLSDRESSLELITQDVSRTFPSLCVFQQGGPYHDLLQSILGAYTCYRPDVGYVTGMSSIAAVLILNMDEVEAFISFSNLINRPCQLAFYRVDQPLMYRYFGAFQVFLKETLPLLFLYFQSVGVTPDLYLLDWILSLYTKPLPLDVACRVWDVFFRDGEEFLFRTALGILRLYQNVLLHMDLISIAQFLSRLPDEELLSDRLFSCILAMPMQSGNRKWSQVLSSCSS</sequence>
<dbReference type="Proteomes" id="UP000261420">
    <property type="component" value="Unplaced"/>
</dbReference>
<organism evidence="3 4">
    <name type="scientific">Seriola dumerili</name>
    <name type="common">Greater amberjack</name>
    <name type="synonym">Caranx dumerili</name>
    <dbReference type="NCBI Taxonomy" id="41447"/>
    <lineage>
        <taxon>Eukaryota</taxon>
        <taxon>Metazoa</taxon>
        <taxon>Chordata</taxon>
        <taxon>Craniata</taxon>
        <taxon>Vertebrata</taxon>
        <taxon>Euteleostomi</taxon>
        <taxon>Actinopterygii</taxon>
        <taxon>Neopterygii</taxon>
        <taxon>Teleostei</taxon>
        <taxon>Neoteleostei</taxon>
        <taxon>Acanthomorphata</taxon>
        <taxon>Carangaria</taxon>
        <taxon>Carangiformes</taxon>
        <taxon>Carangidae</taxon>
        <taxon>Seriola</taxon>
    </lineage>
</organism>
<dbReference type="GO" id="GO:0031410">
    <property type="term" value="C:cytoplasmic vesicle"/>
    <property type="evidence" value="ECO:0007669"/>
    <property type="project" value="UniProtKB-ARBA"/>
</dbReference>
<dbReference type="STRING" id="41447.ENSSDUP00000020580"/>
<reference evidence="3" key="2">
    <citation type="submission" date="2025-09" db="UniProtKB">
        <authorList>
            <consortium name="Ensembl"/>
        </authorList>
    </citation>
    <scope>IDENTIFICATION</scope>
</reference>
<evidence type="ECO:0000259" key="2">
    <source>
        <dbReference type="PROSITE" id="PS50086"/>
    </source>
</evidence>
<dbReference type="Gene3D" id="1.10.10.750">
    <property type="entry name" value="Ypt/Rab-GAP domain of gyp1p, domain 1"/>
    <property type="match status" value="1"/>
</dbReference>
<evidence type="ECO:0000256" key="1">
    <source>
        <dbReference type="SAM" id="MobiDB-lite"/>
    </source>
</evidence>
<feature type="domain" description="Rab-GAP TBC" evidence="2">
    <location>
        <begin position="410"/>
        <end position="614"/>
    </location>
</feature>
<proteinExistence type="predicted"/>
<dbReference type="SUPFAM" id="SSF47923">
    <property type="entry name" value="Ypt/Rab-GAP domain of gyp1p"/>
    <property type="match status" value="2"/>
</dbReference>
<dbReference type="GeneTree" id="ENSGT00940000156410"/>
<dbReference type="Pfam" id="PF00566">
    <property type="entry name" value="RabGAP-TBC"/>
    <property type="match status" value="1"/>
</dbReference>
<feature type="region of interest" description="Disordered" evidence="1">
    <location>
        <begin position="204"/>
        <end position="244"/>
    </location>
</feature>
<evidence type="ECO:0000313" key="4">
    <source>
        <dbReference type="Proteomes" id="UP000261420"/>
    </source>
</evidence>
<dbReference type="FunFam" id="1.10.10.750:FF:000005">
    <property type="entry name" value="TBC1 domain family member 14"/>
    <property type="match status" value="1"/>
</dbReference>
<feature type="region of interest" description="Disordered" evidence="1">
    <location>
        <begin position="1"/>
        <end position="40"/>
    </location>
</feature>
<feature type="compositionally biased region" description="Polar residues" evidence="1">
    <location>
        <begin position="282"/>
        <end position="292"/>
    </location>
</feature>
<dbReference type="PANTHER" id="PTHR47219:SF15">
    <property type="entry name" value="TBC1 DOMAIN FAMILY MEMBER 12 ISOFORM X1"/>
    <property type="match status" value="1"/>
</dbReference>